<accession>A0ABT8YI39</accession>
<comment type="caution">
    <text evidence="2">The sequence shown here is derived from an EMBL/GenBank/DDBJ whole genome shotgun (WGS) entry which is preliminary data.</text>
</comment>
<name>A0ABT8YI39_9HYPH</name>
<reference evidence="2" key="1">
    <citation type="journal article" date="2015" name="Int. J. Syst. Evol. Microbiol.">
        <title>Rhizobium alvei sp. nov., isolated from a freshwater river.</title>
        <authorList>
            <person name="Sheu S.Y."/>
            <person name="Huang H.W."/>
            <person name="Young C.C."/>
            <person name="Chen W.M."/>
        </authorList>
    </citation>
    <scope>NUCLEOTIDE SEQUENCE</scope>
    <source>
        <strain evidence="2">TNR-22</strain>
    </source>
</reference>
<dbReference type="Proteomes" id="UP001174932">
    <property type="component" value="Unassembled WGS sequence"/>
</dbReference>
<keyword evidence="3" id="KW-1185">Reference proteome</keyword>
<organism evidence="2 3">
    <name type="scientific">Rhizobium alvei</name>
    <dbReference type="NCBI Taxonomy" id="1132659"/>
    <lineage>
        <taxon>Bacteria</taxon>
        <taxon>Pseudomonadati</taxon>
        <taxon>Pseudomonadota</taxon>
        <taxon>Alphaproteobacteria</taxon>
        <taxon>Hyphomicrobiales</taxon>
        <taxon>Rhizobiaceae</taxon>
        <taxon>Rhizobium/Agrobacterium group</taxon>
        <taxon>Rhizobium</taxon>
    </lineage>
</organism>
<evidence type="ECO:0000256" key="1">
    <source>
        <dbReference type="SAM" id="MobiDB-lite"/>
    </source>
</evidence>
<feature type="region of interest" description="Disordered" evidence="1">
    <location>
        <begin position="54"/>
        <end position="95"/>
    </location>
</feature>
<dbReference type="EMBL" id="JAUOZU010000004">
    <property type="protein sequence ID" value="MDO6963231.1"/>
    <property type="molecule type" value="Genomic_DNA"/>
</dbReference>
<reference evidence="2" key="2">
    <citation type="submission" date="2023-07" db="EMBL/GenBank/DDBJ databases">
        <authorList>
            <person name="Shen H."/>
        </authorList>
    </citation>
    <scope>NUCLEOTIDE SEQUENCE</scope>
    <source>
        <strain evidence="2">TNR-22</strain>
    </source>
</reference>
<gene>
    <name evidence="2" type="ORF">Q4481_04635</name>
</gene>
<dbReference type="RefSeq" id="WP_304375142.1">
    <property type="nucleotide sequence ID" value="NZ_JAUOZU010000004.1"/>
</dbReference>
<evidence type="ECO:0000313" key="2">
    <source>
        <dbReference type="EMBL" id="MDO6963231.1"/>
    </source>
</evidence>
<evidence type="ECO:0000313" key="3">
    <source>
        <dbReference type="Proteomes" id="UP001174932"/>
    </source>
</evidence>
<protein>
    <submittedName>
        <fullName evidence="2">Cold-shock protein</fullName>
    </submittedName>
</protein>
<proteinExistence type="predicted"/>
<feature type="compositionally biased region" description="Low complexity" evidence="1">
    <location>
        <begin position="74"/>
        <end position="95"/>
    </location>
</feature>
<sequence length="95" mass="10742">MLKHRYRPGDVVVLKARVLGARQPDGRGEIISLLPETRGLNAYRVRFEQETFERSIGEDDIDPDTSSVPRLDPSSRTSAASRSSWINSNSIRMKK</sequence>